<protein>
    <submittedName>
        <fullName evidence="1">Uncharacterized protein</fullName>
    </submittedName>
</protein>
<dbReference type="GeneID" id="66060807"/>
<dbReference type="RefSeq" id="XP_042993461.1">
    <property type="nucleotide sequence ID" value="XM_043137527.1"/>
</dbReference>
<gene>
    <name evidence="1" type="ORF">UV8b_00029</name>
</gene>
<accession>A0A8E5HI73</accession>
<dbReference type="KEGG" id="uvi:66060807"/>
<dbReference type="Proteomes" id="UP000027002">
    <property type="component" value="Chromosome 1"/>
</dbReference>
<sequence length="157" mass="17500">MRALDGVDGGVDRVPLHSNFIYRWLNSIYNLENGRIFYRPRGRAYMRATKTVAKTSILSHRSYKPYVTGALKGYERQPCGRGVDGLGVEAILPRQSVDTCRRDAVLMQMLLETTYPRPAGILGSSLALPRLSLPLDERMCSLVLGYKIAVIGAGQRQ</sequence>
<keyword evidence="2" id="KW-1185">Reference proteome</keyword>
<evidence type="ECO:0000313" key="2">
    <source>
        <dbReference type="Proteomes" id="UP000027002"/>
    </source>
</evidence>
<dbReference type="EMBL" id="CP072753">
    <property type="protein sequence ID" value="QUC15788.1"/>
    <property type="molecule type" value="Genomic_DNA"/>
</dbReference>
<organism evidence="1 2">
    <name type="scientific">Ustilaginoidea virens</name>
    <name type="common">Rice false smut fungus</name>
    <name type="synonym">Villosiclava virens</name>
    <dbReference type="NCBI Taxonomy" id="1159556"/>
    <lineage>
        <taxon>Eukaryota</taxon>
        <taxon>Fungi</taxon>
        <taxon>Dikarya</taxon>
        <taxon>Ascomycota</taxon>
        <taxon>Pezizomycotina</taxon>
        <taxon>Sordariomycetes</taxon>
        <taxon>Hypocreomycetidae</taxon>
        <taxon>Hypocreales</taxon>
        <taxon>Clavicipitaceae</taxon>
        <taxon>Ustilaginoidea</taxon>
    </lineage>
</organism>
<name>A0A8E5HI73_USTVR</name>
<reference evidence="1" key="1">
    <citation type="submission" date="2020-03" db="EMBL/GenBank/DDBJ databases">
        <title>A mixture of massive structural variations and highly conserved coding sequences in Ustilaginoidea virens genome.</title>
        <authorList>
            <person name="Zhang K."/>
            <person name="Zhao Z."/>
            <person name="Zhang Z."/>
            <person name="Li Y."/>
            <person name="Hsiang T."/>
            <person name="Sun W."/>
        </authorList>
    </citation>
    <scope>NUCLEOTIDE SEQUENCE</scope>
    <source>
        <strain evidence="1">UV-8b</strain>
    </source>
</reference>
<dbReference type="AlphaFoldDB" id="A0A8E5HI73"/>
<proteinExistence type="predicted"/>
<evidence type="ECO:0000313" key="1">
    <source>
        <dbReference type="EMBL" id="QUC15788.1"/>
    </source>
</evidence>